<evidence type="ECO:0000313" key="9">
    <source>
        <dbReference type="EMBL" id="TLX79599.1"/>
    </source>
</evidence>
<dbReference type="EMBL" id="SWDV01000005">
    <property type="protein sequence ID" value="TLX79599.1"/>
    <property type="molecule type" value="Genomic_DNA"/>
</dbReference>
<dbReference type="RefSeq" id="WP_138521064.1">
    <property type="nucleotide sequence ID" value="NZ_JAOCBK010000008.1"/>
</dbReference>
<evidence type="ECO:0000256" key="1">
    <source>
        <dbReference type="ARBA" id="ARBA00004651"/>
    </source>
</evidence>
<keyword evidence="4 7" id="KW-0812">Transmembrane</keyword>
<dbReference type="Proteomes" id="UP000306635">
    <property type="component" value="Unassembled WGS sequence"/>
</dbReference>
<keyword evidence="2 7" id="KW-0813">Transport</keyword>
<comment type="similarity">
    <text evidence="7">Belongs to the binding-protein-dependent transport system permease family.</text>
</comment>
<feature type="domain" description="ABC transmembrane type-1" evidence="8">
    <location>
        <begin position="70"/>
        <end position="258"/>
    </location>
</feature>
<organism evidence="9 10">
    <name type="scientific">Pseudomonas nicosulfuronedens</name>
    <dbReference type="NCBI Taxonomy" id="2571105"/>
    <lineage>
        <taxon>Bacteria</taxon>
        <taxon>Pseudomonadati</taxon>
        <taxon>Pseudomonadota</taxon>
        <taxon>Gammaproteobacteria</taxon>
        <taxon>Pseudomonadales</taxon>
        <taxon>Pseudomonadaceae</taxon>
        <taxon>Pseudomonas</taxon>
    </lineage>
</organism>
<proteinExistence type="inferred from homology"/>
<dbReference type="Pfam" id="PF00528">
    <property type="entry name" value="BPD_transp_1"/>
    <property type="match status" value="1"/>
</dbReference>
<dbReference type="GO" id="GO:0005886">
    <property type="term" value="C:plasma membrane"/>
    <property type="evidence" value="ECO:0007669"/>
    <property type="project" value="UniProtKB-SubCell"/>
</dbReference>
<dbReference type="CDD" id="cd06261">
    <property type="entry name" value="TM_PBP2"/>
    <property type="match status" value="1"/>
</dbReference>
<dbReference type="PANTHER" id="PTHR43386">
    <property type="entry name" value="OLIGOPEPTIDE TRANSPORT SYSTEM PERMEASE PROTEIN APPC"/>
    <property type="match status" value="1"/>
</dbReference>
<keyword evidence="10" id="KW-1185">Reference proteome</keyword>
<evidence type="ECO:0000256" key="4">
    <source>
        <dbReference type="ARBA" id="ARBA00022692"/>
    </source>
</evidence>
<evidence type="ECO:0000259" key="8">
    <source>
        <dbReference type="PROSITE" id="PS50928"/>
    </source>
</evidence>
<name>A0A5R9RBH0_9PSED</name>
<comment type="caution">
    <text evidence="9">The sequence shown here is derived from an EMBL/GenBank/DDBJ whole genome shotgun (WGS) entry which is preliminary data.</text>
</comment>
<dbReference type="InterPro" id="IPR035906">
    <property type="entry name" value="MetI-like_sf"/>
</dbReference>
<evidence type="ECO:0000313" key="10">
    <source>
        <dbReference type="Proteomes" id="UP000306635"/>
    </source>
</evidence>
<reference evidence="9 10" key="1">
    <citation type="submission" date="2019-04" db="EMBL/GenBank/DDBJ databases">
        <authorList>
            <person name="Li M."/>
        </authorList>
    </citation>
    <scope>NUCLEOTIDE SEQUENCE [LARGE SCALE GENOMIC DNA]</scope>
    <source>
        <strain evidence="9 10">LAM1902</strain>
    </source>
</reference>
<dbReference type="OrthoDB" id="9805884at2"/>
<dbReference type="PROSITE" id="PS50928">
    <property type="entry name" value="ABC_TM1"/>
    <property type="match status" value="1"/>
</dbReference>
<keyword evidence="5 7" id="KW-1133">Transmembrane helix</keyword>
<feature type="transmembrane region" description="Helical" evidence="7">
    <location>
        <begin position="76"/>
        <end position="98"/>
    </location>
</feature>
<gene>
    <name evidence="9" type="ORF">FAS41_08005</name>
</gene>
<evidence type="ECO:0000256" key="5">
    <source>
        <dbReference type="ARBA" id="ARBA00022989"/>
    </source>
</evidence>
<feature type="transmembrane region" description="Helical" evidence="7">
    <location>
        <begin position="191"/>
        <end position="215"/>
    </location>
</feature>
<protein>
    <submittedName>
        <fullName evidence="9">ABC transporter permease</fullName>
    </submittedName>
</protein>
<accession>A0A5R9RBH0</accession>
<keyword evidence="6 7" id="KW-0472">Membrane</keyword>
<evidence type="ECO:0000256" key="2">
    <source>
        <dbReference type="ARBA" id="ARBA00022448"/>
    </source>
</evidence>
<evidence type="ECO:0000256" key="6">
    <source>
        <dbReference type="ARBA" id="ARBA00023136"/>
    </source>
</evidence>
<comment type="subcellular location">
    <subcellularLocation>
        <location evidence="1 7">Cell membrane</location>
        <topology evidence="1 7">Multi-pass membrane protein</topology>
    </subcellularLocation>
</comment>
<dbReference type="AlphaFoldDB" id="A0A5R9RBH0"/>
<dbReference type="InterPro" id="IPR050366">
    <property type="entry name" value="BP-dependent_transpt_permease"/>
</dbReference>
<evidence type="ECO:0000256" key="3">
    <source>
        <dbReference type="ARBA" id="ARBA00022475"/>
    </source>
</evidence>
<evidence type="ECO:0000256" key="7">
    <source>
        <dbReference type="RuleBase" id="RU363032"/>
    </source>
</evidence>
<dbReference type="Gene3D" id="1.10.3720.10">
    <property type="entry name" value="MetI-like"/>
    <property type="match status" value="1"/>
</dbReference>
<sequence>MNALLRPGAMLAAGFLILLAVSALLAPWLLSASPWEMLARPLIPPFSDASHWLGTDMLGRDIATGLLYGARTSLTVGLLATLATLLPALLIGATAGYFGGWIDELLMRVAECFQIIPQLVLAVVLVALMEPSVGSVVLALALVAWPPVARLVRSEFQSLRQREFVQAALVLGQTPSRIAFTQILPNALSPLLVSLTFILAAAILTEAALAFLGLGDPEAMSWGYMINASRNLLREAPSMSLLPGVAILLTVLSVQRVGEALREAVQATGSQGGRP</sequence>
<keyword evidence="3" id="KW-1003">Cell membrane</keyword>
<dbReference type="SUPFAM" id="SSF161098">
    <property type="entry name" value="MetI-like"/>
    <property type="match status" value="1"/>
</dbReference>
<dbReference type="GO" id="GO:0055085">
    <property type="term" value="P:transmembrane transport"/>
    <property type="evidence" value="ECO:0007669"/>
    <property type="project" value="InterPro"/>
</dbReference>
<dbReference type="PANTHER" id="PTHR43386:SF1">
    <property type="entry name" value="D,D-DIPEPTIDE TRANSPORT SYSTEM PERMEASE PROTEIN DDPC-RELATED"/>
    <property type="match status" value="1"/>
</dbReference>
<dbReference type="InterPro" id="IPR000515">
    <property type="entry name" value="MetI-like"/>
</dbReference>